<organism evidence="1 2">
    <name type="scientific">Halobacteriovorax marinus (strain ATCC BAA-682 / DSM 15412 / SJ)</name>
    <name type="common">Bacteriovorax marinus</name>
    <dbReference type="NCBI Taxonomy" id="862908"/>
    <lineage>
        <taxon>Bacteria</taxon>
        <taxon>Pseudomonadati</taxon>
        <taxon>Bdellovibrionota</taxon>
        <taxon>Bacteriovoracia</taxon>
        <taxon>Bacteriovoracales</taxon>
        <taxon>Halobacteriovoraceae</taxon>
        <taxon>Halobacteriovorax</taxon>
    </lineage>
</organism>
<dbReference type="EMBL" id="FQ312005">
    <property type="protein sequence ID" value="CBW25810.1"/>
    <property type="molecule type" value="Genomic_DNA"/>
</dbReference>
<protein>
    <submittedName>
        <fullName evidence="1">Exported protein</fullName>
    </submittedName>
</protein>
<evidence type="ECO:0000313" key="2">
    <source>
        <dbReference type="Proteomes" id="UP000008963"/>
    </source>
</evidence>
<dbReference type="STRING" id="862908.BMS_0920"/>
<dbReference type="Proteomes" id="UP000008963">
    <property type="component" value="Chromosome"/>
</dbReference>
<sequence>MSMTKYKEHFMKSIILIFSLLTINLSFAKESIEEGAKNSMLKVLESNEALHASFFKYNPKEVEQNAKKTLDALNAIKNPELKKLLAKAGEKLKLITATAEREANNVNYHQASMAFIYIINKYDLGEKYAGYRCPMVKKKWVQNTKKMGRVHNPYDPSMPHCGGKMN</sequence>
<reference evidence="2" key="1">
    <citation type="journal article" date="2013" name="ISME J.">
        <title>A small predatory core genome in the divergent marine Bacteriovorax marinus SJ and the terrestrial Bdellovibrio bacteriovorus.</title>
        <authorList>
            <person name="Crossman L.C."/>
            <person name="Chen H."/>
            <person name="Cerdeno-Tarraga A.M."/>
            <person name="Brooks K."/>
            <person name="Quail M.A."/>
            <person name="Pineiro S.A."/>
            <person name="Hobley L."/>
            <person name="Sockett R.E."/>
            <person name="Bentley S.D."/>
            <person name="Parkhill J."/>
            <person name="Williams H.N."/>
            <person name="Stine O.C."/>
        </authorList>
    </citation>
    <scope>NUCLEOTIDE SEQUENCE [LARGE SCALE GENOMIC DNA]</scope>
    <source>
        <strain evidence="2">ATCC BAA-682 / DSM 15412 / SJ</strain>
    </source>
</reference>
<accession>E1WXA9</accession>
<dbReference type="AlphaFoldDB" id="E1WXA9"/>
<evidence type="ECO:0000313" key="1">
    <source>
        <dbReference type="EMBL" id="CBW25810.1"/>
    </source>
</evidence>
<name>E1WXA9_HALMS</name>
<dbReference type="KEGG" id="bmx:BMS_0920"/>
<keyword evidence="2" id="KW-1185">Reference proteome</keyword>
<dbReference type="PATRIC" id="fig|862908.3.peg.877"/>
<proteinExistence type="predicted"/>
<dbReference type="HOGENOM" id="CLU_1667224_0_0_7"/>
<gene>
    <name evidence="1" type="ordered locus">BMS_0920</name>
</gene>